<reference evidence="2" key="1">
    <citation type="submission" date="2013-07" db="EMBL/GenBank/DDBJ databases">
        <title>The genome of an arbuscular mycorrhizal fungus provides insights into the evolution of the oldest plant symbiosis.</title>
        <authorList>
            <consortium name="DOE Joint Genome Institute"/>
            <person name="Tisserant E."/>
            <person name="Malbreil M."/>
            <person name="Kuo A."/>
            <person name="Kohler A."/>
            <person name="Symeonidi A."/>
            <person name="Balestrini R."/>
            <person name="Charron P."/>
            <person name="Duensing N."/>
            <person name="Frei-dit-Frey N."/>
            <person name="Gianinazzi-Pearson V."/>
            <person name="Gilbert B."/>
            <person name="Handa Y."/>
            <person name="Hijri M."/>
            <person name="Kaul R."/>
            <person name="Kawaguchi M."/>
            <person name="Krajinski F."/>
            <person name="Lammers P."/>
            <person name="Lapierre D."/>
            <person name="Masclaux F.G."/>
            <person name="Murat C."/>
            <person name="Morin E."/>
            <person name="Ndikumana S."/>
            <person name="Pagni M."/>
            <person name="Petitpierre D."/>
            <person name="Requena N."/>
            <person name="Rosikiewicz P."/>
            <person name="Riley R."/>
            <person name="Saito K."/>
            <person name="San Clemente H."/>
            <person name="Shapiro H."/>
            <person name="van Tuinen D."/>
            <person name="Becard G."/>
            <person name="Bonfante P."/>
            <person name="Paszkowski U."/>
            <person name="Shachar-Hill Y."/>
            <person name="Young J.P."/>
            <person name="Sanders I.R."/>
            <person name="Henrissat B."/>
            <person name="Rensing S.A."/>
            <person name="Grigoriev I.V."/>
            <person name="Corradi N."/>
            <person name="Roux C."/>
            <person name="Martin F."/>
        </authorList>
    </citation>
    <scope>NUCLEOTIDE SEQUENCE</scope>
    <source>
        <strain evidence="2">DAOM 197198</strain>
    </source>
</reference>
<gene>
    <name evidence="2" type="ORF">GLOINDRAFT_16190</name>
</gene>
<sequence length="77" mass="9066">MQTCGWTRHVSPTYQKKKSEKTPLERFSRSVNDKKLNPRQQPSNRNRMISQNLRRPLTCTPENRQKAMAIELIAVLK</sequence>
<dbReference type="HOGENOM" id="CLU_2639308_0_0_1"/>
<protein>
    <submittedName>
        <fullName evidence="2">Uncharacterized protein</fullName>
    </submittedName>
</protein>
<name>U9UVU6_RHIID</name>
<feature type="region of interest" description="Disordered" evidence="1">
    <location>
        <begin position="1"/>
        <end position="55"/>
    </location>
</feature>
<evidence type="ECO:0000313" key="2">
    <source>
        <dbReference type="EMBL" id="ESA22678.1"/>
    </source>
</evidence>
<dbReference type="AlphaFoldDB" id="U9UVU6"/>
<accession>U9UVU6</accession>
<evidence type="ECO:0000256" key="1">
    <source>
        <dbReference type="SAM" id="MobiDB-lite"/>
    </source>
</evidence>
<proteinExistence type="predicted"/>
<feature type="compositionally biased region" description="Polar residues" evidence="1">
    <location>
        <begin position="1"/>
        <end position="14"/>
    </location>
</feature>
<organism evidence="2">
    <name type="scientific">Rhizophagus irregularis (strain DAOM 181602 / DAOM 197198 / MUCL 43194)</name>
    <name type="common">Arbuscular mycorrhizal fungus</name>
    <name type="synonym">Glomus intraradices</name>
    <dbReference type="NCBI Taxonomy" id="747089"/>
    <lineage>
        <taxon>Eukaryota</taxon>
        <taxon>Fungi</taxon>
        <taxon>Fungi incertae sedis</taxon>
        <taxon>Mucoromycota</taxon>
        <taxon>Glomeromycotina</taxon>
        <taxon>Glomeromycetes</taxon>
        <taxon>Glomerales</taxon>
        <taxon>Glomeraceae</taxon>
        <taxon>Rhizophagus</taxon>
    </lineage>
</organism>
<dbReference type="EMBL" id="KI275375">
    <property type="protein sequence ID" value="ESA22678.1"/>
    <property type="molecule type" value="Genomic_DNA"/>
</dbReference>
<feature type="compositionally biased region" description="Polar residues" evidence="1">
    <location>
        <begin position="38"/>
        <end position="53"/>
    </location>
</feature>
<feature type="compositionally biased region" description="Basic and acidic residues" evidence="1">
    <location>
        <begin position="20"/>
        <end position="36"/>
    </location>
</feature>